<dbReference type="EMBL" id="FOBH01000002">
    <property type="protein sequence ID" value="SEK59739.1"/>
    <property type="molecule type" value="Genomic_DNA"/>
</dbReference>
<organism evidence="7 8">
    <name type="scientific">Nitrosovibrio tenuis</name>
    <dbReference type="NCBI Taxonomy" id="1233"/>
    <lineage>
        <taxon>Bacteria</taxon>
        <taxon>Pseudomonadati</taxon>
        <taxon>Pseudomonadota</taxon>
        <taxon>Betaproteobacteria</taxon>
        <taxon>Nitrosomonadales</taxon>
        <taxon>Nitrosomonadaceae</taxon>
        <taxon>Nitrosovibrio</taxon>
    </lineage>
</organism>
<evidence type="ECO:0000256" key="4">
    <source>
        <dbReference type="ARBA" id="ARBA00023136"/>
    </source>
</evidence>
<gene>
    <name evidence="7" type="ORF">SAMN05216387_102116</name>
</gene>
<comment type="subcellular location">
    <subcellularLocation>
        <location evidence="1">Endomembrane system</location>
        <topology evidence="1">Multi-pass membrane protein</topology>
    </subcellularLocation>
</comment>
<evidence type="ECO:0000313" key="8">
    <source>
        <dbReference type="Proteomes" id="UP000198620"/>
    </source>
</evidence>
<evidence type="ECO:0000313" key="7">
    <source>
        <dbReference type="EMBL" id="SEK59739.1"/>
    </source>
</evidence>
<evidence type="ECO:0000256" key="3">
    <source>
        <dbReference type="ARBA" id="ARBA00022989"/>
    </source>
</evidence>
<feature type="transmembrane region" description="Helical" evidence="5">
    <location>
        <begin position="100"/>
        <end position="124"/>
    </location>
</feature>
<dbReference type="RefSeq" id="WP_090827077.1">
    <property type="nucleotide sequence ID" value="NZ_FOBH01000002.1"/>
</dbReference>
<sequence>MPDPRVFFAAERTLLAWVRTGLTVMALGFVVARFGFFLTLVATSSGVQGAVNHASHLHWPSGLLGTILVLAGSAIILGALHNHRSYVRSLSPEDVPELAIPWLTSLLSLTVATVGVLLAVYLIVS</sequence>
<keyword evidence="2 5" id="KW-0812">Transmembrane</keyword>
<protein>
    <submittedName>
        <fullName evidence="7">Putative membrane protein</fullName>
    </submittedName>
</protein>
<feature type="domain" description="DUF202" evidence="6">
    <location>
        <begin position="5"/>
        <end position="88"/>
    </location>
</feature>
<evidence type="ECO:0000256" key="1">
    <source>
        <dbReference type="ARBA" id="ARBA00004127"/>
    </source>
</evidence>
<accession>A0A1H7IB84</accession>
<feature type="transmembrane region" description="Helical" evidence="5">
    <location>
        <begin position="20"/>
        <end position="41"/>
    </location>
</feature>
<dbReference type="InterPro" id="IPR003807">
    <property type="entry name" value="DUF202"/>
</dbReference>
<proteinExistence type="predicted"/>
<evidence type="ECO:0000256" key="5">
    <source>
        <dbReference type="SAM" id="Phobius"/>
    </source>
</evidence>
<dbReference type="AlphaFoldDB" id="A0A1H7IB84"/>
<feature type="transmembrane region" description="Helical" evidence="5">
    <location>
        <begin position="62"/>
        <end position="80"/>
    </location>
</feature>
<keyword evidence="8" id="KW-1185">Reference proteome</keyword>
<evidence type="ECO:0000256" key="2">
    <source>
        <dbReference type="ARBA" id="ARBA00022692"/>
    </source>
</evidence>
<dbReference type="Pfam" id="PF02656">
    <property type="entry name" value="DUF202"/>
    <property type="match status" value="1"/>
</dbReference>
<dbReference type="OrthoDB" id="582337at2"/>
<dbReference type="STRING" id="1233.SAMN05216387_102116"/>
<name>A0A1H7IB84_9PROT</name>
<dbReference type="Proteomes" id="UP000198620">
    <property type="component" value="Unassembled WGS sequence"/>
</dbReference>
<dbReference type="GO" id="GO:0012505">
    <property type="term" value="C:endomembrane system"/>
    <property type="evidence" value="ECO:0007669"/>
    <property type="project" value="UniProtKB-SubCell"/>
</dbReference>
<reference evidence="7 8" key="1">
    <citation type="submission" date="2016-10" db="EMBL/GenBank/DDBJ databases">
        <authorList>
            <person name="de Groot N.N."/>
        </authorList>
    </citation>
    <scope>NUCLEOTIDE SEQUENCE [LARGE SCALE GENOMIC DNA]</scope>
    <source>
        <strain evidence="7 8">Nv1</strain>
    </source>
</reference>
<keyword evidence="3 5" id="KW-1133">Transmembrane helix</keyword>
<evidence type="ECO:0000259" key="6">
    <source>
        <dbReference type="Pfam" id="PF02656"/>
    </source>
</evidence>
<keyword evidence="4 5" id="KW-0472">Membrane</keyword>